<proteinExistence type="predicted"/>
<organism evidence="1 2">
    <name type="scientific">Flavonifractor hominis</name>
    <dbReference type="NCBI Taxonomy" id="3133178"/>
    <lineage>
        <taxon>Bacteria</taxon>
        <taxon>Bacillati</taxon>
        <taxon>Bacillota</taxon>
        <taxon>Clostridia</taxon>
        <taxon>Eubacteriales</taxon>
        <taxon>Oscillospiraceae</taxon>
        <taxon>Flavonifractor</taxon>
    </lineage>
</organism>
<dbReference type="RefSeq" id="WP_349141237.1">
    <property type="nucleotide sequence ID" value="NZ_JBBMFT010000013.1"/>
</dbReference>
<sequence length="151" mass="17664">MKRKPLLLTGLVCLLLLAGGIGWLLLSGYTFTIRLNWGISIPFLARPALSYEKDSGPSFLGDGIRYHVFSYQYEDYIDQMFAWGSVDRETLYYDSFTQAAEAWLDQIEVPSEYRPDYDNCSNWYRAKEDNSEILFFWDAERNLLYCLESFL</sequence>
<evidence type="ECO:0000313" key="1">
    <source>
        <dbReference type="EMBL" id="MEQ2457392.1"/>
    </source>
</evidence>
<keyword evidence="2" id="KW-1185">Reference proteome</keyword>
<gene>
    <name evidence="1" type="ORF">WMO45_12765</name>
</gene>
<dbReference type="Proteomes" id="UP001440599">
    <property type="component" value="Unassembled WGS sequence"/>
</dbReference>
<name>A0ABV1EU52_9FIRM</name>
<evidence type="ECO:0000313" key="2">
    <source>
        <dbReference type="Proteomes" id="UP001440599"/>
    </source>
</evidence>
<reference evidence="1 2" key="1">
    <citation type="submission" date="2024-03" db="EMBL/GenBank/DDBJ databases">
        <title>Human intestinal bacterial collection.</title>
        <authorList>
            <person name="Pauvert C."/>
            <person name="Hitch T.C.A."/>
            <person name="Clavel T."/>
        </authorList>
    </citation>
    <scope>NUCLEOTIDE SEQUENCE [LARGE SCALE GENOMIC DNA]</scope>
    <source>
        <strain evidence="1 2">CLA-AP-H34</strain>
    </source>
</reference>
<comment type="caution">
    <text evidence="1">The sequence shown here is derived from an EMBL/GenBank/DDBJ whole genome shotgun (WGS) entry which is preliminary data.</text>
</comment>
<protein>
    <submittedName>
        <fullName evidence="1">Uncharacterized protein</fullName>
    </submittedName>
</protein>
<dbReference type="EMBL" id="JBBMFT010000013">
    <property type="protein sequence ID" value="MEQ2457392.1"/>
    <property type="molecule type" value="Genomic_DNA"/>
</dbReference>
<accession>A0ABV1EU52</accession>